<keyword evidence="2" id="KW-1003">Cell membrane</keyword>
<evidence type="ECO:0000256" key="10">
    <source>
        <dbReference type="ARBA" id="ARBA00023224"/>
    </source>
</evidence>
<evidence type="ECO:0000256" key="9">
    <source>
        <dbReference type="ARBA" id="ARBA00023180"/>
    </source>
</evidence>
<feature type="transmembrane region" description="Helical" evidence="12">
    <location>
        <begin position="25"/>
        <end position="47"/>
    </location>
</feature>
<evidence type="ECO:0000259" key="13">
    <source>
        <dbReference type="PROSITE" id="PS50262"/>
    </source>
</evidence>
<dbReference type="CDD" id="cd15055">
    <property type="entry name" value="7tmA_TAARs"/>
    <property type="match status" value="1"/>
</dbReference>
<feature type="transmembrane region" description="Helical" evidence="12">
    <location>
        <begin position="600"/>
        <end position="622"/>
    </location>
</feature>
<dbReference type="CDD" id="cd15314">
    <property type="entry name" value="7tmA_TAAR1"/>
    <property type="match status" value="1"/>
</dbReference>
<dbReference type="SMART" id="SM01381">
    <property type="entry name" value="7TM_GPCR_Srsx"/>
    <property type="match status" value="1"/>
</dbReference>
<dbReference type="PROSITE" id="PS00237">
    <property type="entry name" value="G_PROTEIN_RECEP_F1_1"/>
    <property type="match status" value="1"/>
</dbReference>
<proteinExistence type="inferred from homology"/>
<keyword evidence="7" id="KW-1015">Disulfide bond</keyword>
<name>A0AA47NR34_MERPO</name>
<keyword evidence="8 11" id="KW-0675">Receptor</keyword>
<dbReference type="GO" id="GO:0005886">
    <property type="term" value="C:plasma membrane"/>
    <property type="evidence" value="ECO:0007669"/>
    <property type="project" value="UniProtKB-SubCell"/>
</dbReference>
<evidence type="ECO:0000256" key="2">
    <source>
        <dbReference type="ARBA" id="ARBA00022475"/>
    </source>
</evidence>
<feature type="transmembrane region" description="Helical" evidence="12">
    <location>
        <begin position="371"/>
        <end position="391"/>
    </location>
</feature>
<dbReference type="PRINTS" id="PR01830">
    <property type="entry name" value="TRACEAMINER"/>
</dbReference>
<gene>
    <name evidence="14" type="primary">taar13c_1</name>
    <name evidence="14" type="ORF">N1851_028990</name>
</gene>
<dbReference type="GO" id="GO:0001594">
    <property type="term" value="F:trace-amine receptor activity"/>
    <property type="evidence" value="ECO:0007669"/>
    <property type="project" value="InterPro"/>
</dbReference>
<feature type="domain" description="G-protein coupled receptors family 1 profile" evidence="13">
    <location>
        <begin position="351"/>
        <end position="615"/>
    </location>
</feature>
<evidence type="ECO:0000313" key="15">
    <source>
        <dbReference type="Proteomes" id="UP001174136"/>
    </source>
</evidence>
<comment type="caution">
    <text evidence="14">The sequence shown here is derived from an EMBL/GenBank/DDBJ whole genome shotgun (WGS) entry which is preliminary data.</text>
</comment>
<feature type="transmembrane region" description="Helical" evidence="12">
    <location>
        <begin position="411"/>
        <end position="430"/>
    </location>
</feature>
<dbReference type="InterPro" id="IPR050569">
    <property type="entry name" value="TAAR"/>
</dbReference>
<dbReference type="Pfam" id="PF00001">
    <property type="entry name" value="7tm_1"/>
    <property type="match status" value="2"/>
</dbReference>
<evidence type="ECO:0000256" key="11">
    <source>
        <dbReference type="RuleBase" id="RU000688"/>
    </source>
</evidence>
<comment type="subcellular location">
    <subcellularLocation>
        <location evidence="1">Cell membrane</location>
        <topology evidence="1">Multi-pass membrane protein</topology>
    </subcellularLocation>
</comment>
<dbReference type="PANTHER" id="PTHR24249">
    <property type="entry name" value="HISTAMINE RECEPTOR-RELATED G-PROTEIN COUPLED RECEPTOR"/>
    <property type="match status" value="1"/>
</dbReference>
<dbReference type="InterPro" id="IPR000276">
    <property type="entry name" value="GPCR_Rhodpsn"/>
</dbReference>
<dbReference type="AlphaFoldDB" id="A0AA47NR34"/>
<accession>A0AA47NR34</accession>
<evidence type="ECO:0000256" key="12">
    <source>
        <dbReference type="SAM" id="Phobius"/>
    </source>
</evidence>
<feature type="transmembrane region" description="Helical" evidence="12">
    <location>
        <begin position="560"/>
        <end position="580"/>
    </location>
</feature>
<evidence type="ECO:0000256" key="1">
    <source>
        <dbReference type="ARBA" id="ARBA00004651"/>
    </source>
</evidence>
<evidence type="ECO:0000256" key="4">
    <source>
        <dbReference type="ARBA" id="ARBA00022989"/>
    </source>
</evidence>
<evidence type="ECO:0000256" key="5">
    <source>
        <dbReference type="ARBA" id="ARBA00023040"/>
    </source>
</evidence>
<sequence length="647" mass="71689">MEPTLCFGNGSCVRTIYPVAIRATLYLGLGSAVVLTVLGNFLVIVAIAHFKQLHTPTNYLILSLAVSDLLLGVLVMLPGMVRSVETCWYFGEMFCKLYISSDVLLCTASILNLTFISIDRYYAVCHPLLYCRKITAHTALVMILVTWCVSAVVGFGMIFLKLNILGIEELYYNNVACEGGCILFQSGVSSSVSSILSFYIPGVIMLGIYLKIYMVAQRQVRTVGLQNTSSSKEKHQRKATKTLAIIMGVFLSFWMPFFICNIIDPFIGYSVPPTLFDTLVWLGYLNSTINPLLVQEGASNYRFRQHFSVGHEEQLCYLGSNTSCPRAEFHLGAQVALYTLFVLGMLVTVVGNAVVILSIAHFKQLHSPTNVLILSLALADLLLGVTVMPFSTVRAVQGCWFYGDTFCLLHSALDMFLTSVSIFHLVCIAVDRHEAVCNPLRYPRNITMSVAWLMVSASWALAALYSYGLMYSKANVRGLEDYLASIHCLGSCNLLFNKLWGTLDTVIAFFFPCTVMVGLYSKIFLVAKGHARKIDDMGGHGGTLNSKGAGRQIKRSEHKAAKTLGIVVGAFIFCWMPFFLNSIADAYTGFSTPAAVFEVFVWLGYFNSTLNPVIYALFYPWFRKTSHLIFTLKIFTSDSSSMNVTVN</sequence>
<feature type="domain" description="G-protein coupled receptors family 1 profile" evidence="13">
    <location>
        <begin position="39"/>
        <end position="294"/>
    </location>
</feature>
<evidence type="ECO:0000256" key="7">
    <source>
        <dbReference type="ARBA" id="ARBA00023157"/>
    </source>
</evidence>
<keyword evidence="6 12" id="KW-0472">Membrane</keyword>
<dbReference type="PANTHER" id="PTHR24249:SF307">
    <property type="entry name" value="TRACE AMINE-ASSOCIATED RECEPTOR 5"/>
    <property type="match status" value="1"/>
</dbReference>
<feature type="transmembrane region" description="Helical" evidence="12">
    <location>
        <begin position="97"/>
        <end position="118"/>
    </location>
</feature>
<feature type="transmembrane region" description="Helical" evidence="12">
    <location>
        <begin position="506"/>
        <end position="527"/>
    </location>
</feature>
<keyword evidence="3 11" id="KW-0812">Transmembrane</keyword>
<keyword evidence="10 11" id="KW-0807">Transducer</keyword>
<protein>
    <submittedName>
        <fullName evidence="14">Trace amine-associated receptor 13c</fullName>
    </submittedName>
</protein>
<comment type="similarity">
    <text evidence="11">Belongs to the G-protein coupled receptor 1 family.</text>
</comment>
<dbReference type="InterPro" id="IPR009132">
    <property type="entry name" value="TAAR_fam"/>
</dbReference>
<dbReference type="Gene3D" id="1.20.1070.10">
    <property type="entry name" value="Rhodopsin 7-helix transmembrane proteins"/>
    <property type="match status" value="2"/>
</dbReference>
<evidence type="ECO:0000313" key="14">
    <source>
        <dbReference type="EMBL" id="KAK0135196.1"/>
    </source>
</evidence>
<evidence type="ECO:0000256" key="8">
    <source>
        <dbReference type="ARBA" id="ARBA00023170"/>
    </source>
</evidence>
<feature type="transmembrane region" description="Helical" evidence="12">
    <location>
        <begin position="59"/>
        <end position="77"/>
    </location>
</feature>
<dbReference type="Proteomes" id="UP001174136">
    <property type="component" value="Unassembled WGS sequence"/>
</dbReference>
<feature type="transmembrane region" description="Helical" evidence="12">
    <location>
        <begin position="139"/>
        <end position="160"/>
    </location>
</feature>
<dbReference type="FunFam" id="1.20.1070.10:FF:000030">
    <property type="entry name" value="trace amine-associated receptor 1"/>
    <property type="match status" value="2"/>
</dbReference>
<feature type="transmembrane region" description="Helical" evidence="12">
    <location>
        <begin position="450"/>
        <end position="470"/>
    </location>
</feature>
<evidence type="ECO:0000256" key="3">
    <source>
        <dbReference type="ARBA" id="ARBA00022692"/>
    </source>
</evidence>
<dbReference type="PRINTS" id="PR00237">
    <property type="entry name" value="GPCRRHODOPSN"/>
</dbReference>
<reference evidence="14" key="1">
    <citation type="journal article" date="2023" name="Front. Mar. Sci.">
        <title>A new Merluccius polli reference genome to investigate the effects of global change in West African waters.</title>
        <authorList>
            <person name="Mateo J.L."/>
            <person name="Blanco-Fernandez C."/>
            <person name="Garcia-Vazquez E."/>
            <person name="Machado-Schiaffino G."/>
        </authorList>
    </citation>
    <scope>NUCLEOTIDE SEQUENCE</scope>
    <source>
        <strain evidence="14">C29</strain>
        <tissue evidence="14">Fin</tissue>
    </source>
</reference>
<dbReference type="InterPro" id="IPR017452">
    <property type="entry name" value="GPCR_Rhodpsn_7TM"/>
</dbReference>
<organism evidence="14 15">
    <name type="scientific">Merluccius polli</name>
    <name type="common">Benguela hake</name>
    <name type="synonym">Merluccius cadenati</name>
    <dbReference type="NCBI Taxonomy" id="89951"/>
    <lineage>
        <taxon>Eukaryota</taxon>
        <taxon>Metazoa</taxon>
        <taxon>Chordata</taxon>
        <taxon>Craniata</taxon>
        <taxon>Vertebrata</taxon>
        <taxon>Euteleostomi</taxon>
        <taxon>Actinopterygii</taxon>
        <taxon>Neopterygii</taxon>
        <taxon>Teleostei</taxon>
        <taxon>Neoteleostei</taxon>
        <taxon>Acanthomorphata</taxon>
        <taxon>Zeiogadaria</taxon>
        <taxon>Gadariae</taxon>
        <taxon>Gadiformes</taxon>
        <taxon>Gadoidei</taxon>
        <taxon>Merlucciidae</taxon>
        <taxon>Merluccius</taxon>
    </lineage>
</organism>
<dbReference type="EMBL" id="JAOPHQ010005457">
    <property type="protein sequence ID" value="KAK0135196.1"/>
    <property type="molecule type" value="Genomic_DNA"/>
</dbReference>
<feature type="transmembrane region" description="Helical" evidence="12">
    <location>
        <begin position="242"/>
        <end position="267"/>
    </location>
</feature>
<dbReference type="SUPFAM" id="SSF81321">
    <property type="entry name" value="Family A G protein-coupled receptor-like"/>
    <property type="match status" value="2"/>
</dbReference>
<keyword evidence="5 11" id="KW-0297">G-protein coupled receptor</keyword>
<dbReference type="PROSITE" id="PS50262">
    <property type="entry name" value="G_PROTEIN_RECEP_F1_2"/>
    <property type="match status" value="2"/>
</dbReference>
<keyword evidence="15" id="KW-1185">Reference proteome</keyword>
<keyword evidence="9" id="KW-0325">Glycoprotein</keyword>
<evidence type="ECO:0000256" key="6">
    <source>
        <dbReference type="ARBA" id="ARBA00023136"/>
    </source>
</evidence>
<keyword evidence="4 12" id="KW-1133">Transmembrane helix</keyword>
<feature type="transmembrane region" description="Helical" evidence="12">
    <location>
        <begin position="335"/>
        <end position="359"/>
    </location>
</feature>
<feature type="transmembrane region" description="Helical" evidence="12">
    <location>
        <begin position="196"/>
        <end position="216"/>
    </location>
</feature>